<dbReference type="InterPro" id="IPR016181">
    <property type="entry name" value="Acyl_CoA_acyltransferase"/>
</dbReference>
<dbReference type="InterPro" id="IPR000182">
    <property type="entry name" value="GNAT_dom"/>
</dbReference>
<evidence type="ECO:0000313" key="2">
    <source>
        <dbReference type="EMBL" id="MFC4311853.1"/>
    </source>
</evidence>
<reference evidence="3" key="1">
    <citation type="journal article" date="2019" name="Int. J. Syst. Evol. Microbiol.">
        <title>The Global Catalogue of Microorganisms (GCM) 10K type strain sequencing project: providing services to taxonomists for standard genome sequencing and annotation.</title>
        <authorList>
            <consortium name="The Broad Institute Genomics Platform"/>
            <consortium name="The Broad Institute Genome Sequencing Center for Infectious Disease"/>
            <person name="Wu L."/>
            <person name="Ma J."/>
        </authorList>
    </citation>
    <scope>NUCLEOTIDE SEQUENCE [LARGE SCALE GENOMIC DNA]</scope>
    <source>
        <strain evidence="3">CGMCC 1.10759</strain>
    </source>
</reference>
<feature type="domain" description="N-acetyltransferase" evidence="1">
    <location>
        <begin position="15"/>
        <end position="198"/>
    </location>
</feature>
<comment type="caution">
    <text evidence="2">The sequence shown here is derived from an EMBL/GenBank/DDBJ whole genome shotgun (WGS) entry which is preliminary data.</text>
</comment>
<dbReference type="PANTHER" id="PTHR43792:SF1">
    <property type="entry name" value="N-ACETYLTRANSFERASE DOMAIN-CONTAINING PROTEIN"/>
    <property type="match status" value="1"/>
</dbReference>
<dbReference type="GO" id="GO:0016746">
    <property type="term" value="F:acyltransferase activity"/>
    <property type="evidence" value="ECO:0007669"/>
    <property type="project" value="UniProtKB-KW"/>
</dbReference>
<dbReference type="InterPro" id="IPR051531">
    <property type="entry name" value="N-acetyltransferase"/>
</dbReference>
<dbReference type="Proteomes" id="UP001595904">
    <property type="component" value="Unassembled WGS sequence"/>
</dbReference>
<proteinExistence type="predicted"/>
<evidence type="ECO:0000313" key="3">
    <source>
        <dbReference type="Proteomes" id="UP001595904"/>
    </source>
</evidence>
<organism evidence="2 3">
    <name type="scientific">Steroidobacter flavus</name>
    <dbReference type="NCBI Taxonomy" id="1842136"/>
    <lineage>
        <taxon>Bacteria</taxon>
        <taxon>Pseudomonadati</taxon>
        <taxon>Pseudomonadota</taxon>
        <taxon>Gammaproteobacteria</taxon>
        <taxon>Steroidobacterales</taxon>
        <taxon>Steroidobacteraceae</taxon>
        <taxon>Steroidobacter</taxon>
    </lineage>
</organism>
<dbReference type="EC" id="2.3.-.-" evidence="2"/>
<dbReference type="Gene3D" id="3.40.630.30">
    <property type="match status" value="1"/>
</dbReference>
<dbReference type="EMBL" id="JBHSDU010000010">
    <property type="protein sequence ID" value="MFC4311853.1"/>
    <property type="molecule type" value="Genomic_DNA"/>
</dbReference>
<name>A0ABV8SY43_9GAMM</name>
<evidence type="ECO:0000259" key="1">
    <source>
        <dbReference type="PROSITE" id="PS51186"/>
    </source>
</evidence>
<dbReference type="PANTHER" id="PTHR43792">
    <property type="entry name" value="GNAT FAMILY, PUTATIVE (AFU_ORTHOLOGUE AFUA_3G00765)-RELATED-RELATED"/>
    <property type="match status" value="1"/>
</dbReference>
<keyword evidence="2" id="KW-0808">Transferase</keyword>
<accession>A0ABV8SY43</accession>
<sequence>MTLARDTHRIDSERLIFRRIEPDDLEFFTQVHADPEVARYLSHGRPRAPQESVAWLQSVLRTYEDFELGQLAVLRKSDSMLIGRCGLSDLAVEARARAAAVPRGWYQRDDAPADAQIVFERELGYTFHRNSWGQGYASEAARCVFEYARDVLKAPRVISLIHPENNRSLRVAQRFGVQREDVVEVLSRPFDRFAWPIP</sequence>
<dbReference type="SUPFAM" id="SSF55729">
    <property type="entry name" value="Acyl-CoA N-acyltransferases (Nat)"/>
    <property type="match status" value="1"/>
</dbReference>
<protein>
    <submittedName>
        <fullName evidence="2">GNAT family N-acetyltransferase</fullName>
        <ecNumber evidence="2">2.3.-.-</ecNumber>
    </submittedName>
</protein>
<dbReference type="Pfam" id="PF13302">
    <property type="entry name" value="Acetyltransf_3"/>
    <property type="match status" value="1"/>
</dbReference>
<dbReference type="PROSITE" id="PS51186">
    <property type="entry name" value="GNAT"/>
    <property type="match status" value="1"/>
</dbReference>
<keyword evidence="3" id="KW-1185">Reference proteome</keyword>
<dbReference type="RefSeq" id="WP_380600750.1">
    <property type="nucleotide sequence ID" value="NZ_JBHSDU010000010.1"/>
</dbReference>
<keyword evidence="2" id="KW-0012">Acyltransferase</keyword>
<gene>
    <name evidence="2" type="ORF">ACFPN2_22420</name>
</gene>